<sequence>MSPVAEISERIADIRSRIAALDTAAPATQARAATSAAGASTGSDFASALTSAGEPGRASRVSTFAPVPTSGATASAPGSAAGGEALLAAARKHLGVPYVYGGTDPATGLDCSGLIQLAAKQVGIPLPRTAAQQAQAGTAVPSLAQAKPGDLVVLENGGHIGIYAGDGQMLHAPRTGGVVKIAKIWETPTAIRRVTAGVVAAGAVAGGAVAGAALGASSAGASEYVRPPALAGAPSGPVGSKSAPYDAAFTAAEQKYGLPAGLLSAVAKQESGYNPHAKSPVGALGLMQFMPGTAREMGVDPLNPASAIDGAGRLLSKHLKSFGSLELALAAYNAGPGNVKKHGGIPPFDETQNYVKKIIGTLGRSA</sequence>
<dbReference type="CDD" id="cd00254">
    <property type="entry name" value="LT-like"/>
    <property type="match status" value="1"/>
</dbReference>
<gene>
    <name evidence="8" type="ORF">CLV92_10718</name>
</gene>
<dbReference type="PANTHER" id="PTHR47359">
    <property type="entry name" value="PEPTIDOGLYCAN DL-ENDOPEPTIDASE CWLO"/>
    <property type="match status" value="1"/>
</dbReference>
<dbReference type="Gene3D" id="1.10.530.10">
    <property type="match status" value="1"/>
</dbReference>
<reference evidence="8 9" key="1">
    <citation type="submission" date="2018-02" db="EMBL/GenBank/DDBJ databases">
        <title>Genomic Encyclopedia of Archaeal and Bacterial Type Strains, Phase II (KMG-II): from individual species to whole genera.</title>
        <authorList>
            <person name="Goeker M."/>
        </authorList>
    </citation>
    <scope>NUCLEOTIDE SEQUENCE [LARGE SCALE GENOMIC DNA]</scope>
    <source>
        <strain evidence="8 9">DSM 22857</strain>
    </source>
</reference>
<comment type="similarity">
    <text evidence="2">Belongs to the transglycosylase Slt family.</text>
</comment>
<dbReference type="GO" id="GO:0008234">
    <property type="term" value="F:cysteine-type peptidase activity"/>
    <property type="evidence" value="ECO:0007669"/>
    <property type="project" value="UniProtKB-KW"/>
</dbReference>
<dbReference type="PROSITE" id="PS00922">
    <property type="entry name" value="TRANSGLYCOSYLASE"/>
    <property type="match status" value="1"/>
</dbReference>
<dbReference type="Pfam" id="PF01464">
    <property type="entry name" value="SLT"/>
    <property type="match status" value="1"/>
</dbReference>
<dbReference type="SUPFAM" id="SSF53955">
    <property type="entry name" value="Lysozyme-like"/>
    <property type="match status" value="1"/>
</dbReference>
<dbReference type="PROSITE" id="PS51935">
    <property type="entry name" value="NLPC_P60"/>
    <property type="match status" value="1"/>
</dbReference>
<keyword evidence="5" id="KW-0788">Thiol protease</keyword>
<protein>
    <submittedName>
        <fullName evidence="8">Cell wall-associated NlpC family hydrolase</fullName>
    </submittedName>
</protein>
<dbReference type="InterPro" id="IPR023346">
    <property type="entry name" value="Lysozyme-like_dom_sf"/>
</dbReference>
<name>A0A2S6IK08_9ACTN</name>
<keyword evidence="4 8" id="KW-0378">Hydrolase</keyword>
<evidence type="ECO:0000256" key="1">
    <source>
        <dbReference type="ARBA" id="ARBA00007074"/>
    </source>
</evidence>
<dbReference type="EMBL" id="PTJD01000007">
    <property type="protein sequence ID" value="PPK94516.1"/>
    <property type="molecule type" value="Genomic_DNA"/>
</dbReference>
<dbReference type="InterPro" id="IPR000189">
    <property type="entry name" value="Transglyc_AS"/>
</dbReference>
<dbReference type="InterPro" id="IPR008258">
    <property type="entry name" value="Transglycosylase_SLT_dom_1"/>
</dbReference>
<feature type="region of interest" description="Disordered" evidence="6">
    <location>
        <begin position="44"/>
        <end position="63"/>
    </location>
</feature>
<dbReference type="SUPFAM" id="SSF54001">
    <property type="entry name" value="Cysteine proteinases"/>
    <property type="match status" value="1"/>
</dbReference>
<keyword evidence="3" id="KW-0645">Protease</keyword>
<dbReference type="GO" id="GO:0000270">
    <property type="term" value="P:peptidoglycan metabolic process"/>
    <property type="evidence" value="ECO:0007669"/>
    <property type="project" value="InterPro"/>
</dbReference>
<dbReference type="InterPro" id="IPR000064">
    <property type="entry name" value="NLP_P60_dom"/>
</dbReference>
<dbReference type="InterPro" id="IPR051794">
    <property type="entry name" value="PG_Endopeptidase_C40"/>
</dbReference>
<evidence type="ECO:0000313" key="8">
    <source>
        <dbReference type="EMBL" id="PPK94516.1"/>
    </source>
</evidence>
<accession>A0A2S6IK08</accession>
<proteinExistence type="inferred from homology"/>
<organism evidence="8 9">
    <name type="scientific">Kineococcus xinjiangensis</name>
    <dbReference type="NCBI Taxonomy" id="512762"/>
    <lineage>
        <taxon>Bacteria</taxon>
        <taxon>Bacillati</taxon>
        <taxon>Actinomycetota</taxon>
        <taxon>Actinomycetes</taxon>
        <taxon>Kineosporiales</taxon>
        <taxon>Kineosporiaceae</taxon>
        <taxon>Kineococcus</taxon>
    </lineage>
</organism>
<dbReference type="Pfam" id="PF00877">
    <property type="entry name" value="NLPC_P60"/>
    <property type="match status" value="1"/>
</dbReference>
<evidence type="ECO:0000256" key="3">
    <source>
        <dbReference type="ARBA" id="ARBA00022670"/>
    </source>
</evidence>
<feature type="domain" description="NlpC/P60" evidence="7">
    <location>
        <begin position="80"/>
        <end position="201"/>
    </location>
</feature>
<dbReference type="PANTHER" id="PTHR47359:SF3">
    <property type="entry name" value="NLP_P60 DOMAIN-CONTAINING PROTEIN-RELATED"/>
    <property type="match status" value="1"/>
</dbReference>
<evidence type="ECO:0000256" key="4">
    <source>
        <dbReference type="ARBA" id="ARBA00022801"/>
    </source>
</evidence>
<dbReference type="GO" id="GO:0008933">
    <property type="term" value="F:peptidoglycan lytic transglycosylase activity"/>
    <property type="evidence" value="ECO:0007669"/>
    <property type="project" value="InterPro"/>
</dbReference>
<dbReference type="OrthoDB" id="9815778at2"/>
<dbReference type="Gene3D" id="3.90.1720.10">
    <property type="entry name" value="endopeptidase domain like (from Nostoc punctiforme)"/>
    <property type="match status" value="1"/>
</dbReference>
<comment type="similarity">
    <text evidence="1">Belongs to the peptidase C40 family.</text>
</comment>
<dbReference type="AlphaFoldDB" id="A0A2S6IK08"/>
<dbReference type="GO" id="GO:0016020">
    <property type="term" value="C:membrane"/>
    <property type="evidence" value="ECO:0007669"/>
    <property type="project" value="InterPro"/>
</dbReference>
<evidence type="ECO:0000313" key="9">
    <source>
        <dbReference type="Proteomes" id="UP000239485"/>
    </source>
</evidence>
<dbReference type="InterPro" id="IPR038765">
    <property type="entry name" value="Papain-like_cys_pep_sf"/>
</dbReference>
<dbReference type="RefSeq" id="WP_104432848.1">
    <property type="nucleotide sequence ID" value="NZ_PTJD01000007.1"/>
</dbReference>
<dbReference type="GO" id="GO:0006508">
    <property type="term" value="P:proteolysis"/>
    <property type="evidence" value="ECO:0007669"/>
    <property type="project" value="UniProtKB-KW"/>
</dbReference>
<dbReference type="Proteomes" id="UP000239485">
    <property type="component" value="Unassembled WGS sequence"/>
</dbReference>
<evidence type="ECO:0000259" key="7">
    <source>
        <dbReference type="PROSITE" id="PS51935"/>
    </source>
</evidence>
<evidence type="ECO:0000256" key="6">
    <source>
        <dbReference type="SAM" id="MobiDB-lite"/>
    </source>
</evidence>
<evidence type="ECO:0000256" key="5">
    <source>
        <dbReference type="ARBA" id="ARBA00022807"/>
    </source>
</evidence>
<keyword evidence="9" id="KW-1185">Reference proteome</keyword>
<comment type="caution">
    <text evidence="8">The sequence shown here is derived from an EMBL/GenBank/DDBJ whole genome shotgun (WGS) entry which is preliminary data.</text>
</comment>
<evidence type="ECO:0000256" key="2">
    <source>
        <dbReference type="ARBA" id="ARBA00007734"/>
    </source>
</evidence>